<dbReference type="InterPro" id="IPR011009">
    <property type="entry name" value="Kinase-like_dom_sf"/>
</dbReference>
<evidence type="ECO:0000313" key="3">
    <source>
        <dbReference type="Proteomes" id="UP001195483"/>
    </source>
</evidence>
<evidence type="ECO:0000259" key="1">
    <source>
        <dbReference type="PROSITE" id="PS50011"/>
    </source>
</evidence>
<gene>
    <name evidence="2" type="ORF">CHS0354_006040</name>
</gene>
<dbReference type="Gene3D" id="1.10.510.10">
    <property type="entry name" value="Transferase(Phosphotransferase) domain 1"/>
    <property type="match status" value="1"/>
</dbReference>
<dbReference type="GO" id="GO:0005524">
    <property type="term" value="F:ATP binding"/>
    <property type="evidence" value="ECO:0007669"/>
    <property type="project" value="InterPro"/>
</dbReference>
<evidence type="ECO:0000313" key="2">
    <source>
        <dbReference type="EMBL" id="KAK3584506.1"/>
    </source>
</evidence>
<keyword evidence="3" id="KW-1185">Reference proteome</keyword>
<protein>
    <recommendedName>
        <fullName evidence="1">Protein kinase domain-containing protein</fullName>
    </recommendedName>
</protein>
<reference evidence="2" key="3">
    <citation type="submission" date="2023-05" db="EMBL/GenBank/DDBJ databases">
        <authorList>
            <person name="Smith C.H."/>
        </authorList>
    </citation>
    <scope>NUCLEOTIDE SEQUENCE</scope>
    <source>
        <strain evidence="2">CHS0354</strain>
        <tissue evidence="2">Mantle</tissue>
    </source>
</reference>
<dbReference type="PROSITE" id="PS50011">
    <property type="entry name" value="PROTEIN_KINASE_DOM"/>
    <property type="match status" value="1"/>
</dbReference>
<organism evidence="2 3">
    <name type="scientific">Potamilus streckersoni</name>
    <dbReference type="NCBI Taxonomy" id="2493646"/>
    <lineage>
        <taxon>Eukaryota</taxon>
        <taxon>Metazoa</taxon>
        <taxon>Spiralia</taxon>
        <taxon>Lophotrochozoa</taxon>
        <taxon>Mollusca</taxon>
        <taxon>Bivalvia</taxon>
        <taxon>Autobranchia</taxon>
        <taxon>Heteroconchia</taxon>
        <taxon>Palaeoheterodonta</taxon>
        <taxon>Unionida</taxon>
        <taxon>Unionoidea</taxon>
        <taxon>Unionidae</taxon>
        <taxon>Ambleminae</taxon>
        <taxon>Lampsilini</taxon>
        <taxon>Potamilus</taxon>
    </lineage>
</organism>
<reference evidence="2" key="2">
    <citation type="journal article" date="2021" name="Genome Biol. Evol.">
        <title>Developing a high-quality reference genome for a parasitic bivalve with doubly uniparental inheritance (Bivalvia: Unionida).</title>
        <authorList>
            <person name="Smith C.H."/>
        </authorList>
    </citation>
    <scope>NUCLEOTIDE SEQUENCE</scope>
    <source>
        <strain evidence="2">CHS0354</strain>
        <tissue evidence="2">Mantle</tissue>
    </source>
</reference>
<dbReference type="Proteomes" id="UP001195483">
    <property type="component" value="Unassembled WGS sequence"/>
</dbReference>
<sequence length="93" mass="11020">MEGWSPCGYQIQRHADLRADKEYDFRFFSPELLTRPYMLRSSDIFSVGSVAFFIISGRYPFRTKEDIVNLEYEPEYGLDFSLQAEILIYQCLE</sequence>
<dbReference type="SUPFAM" id="SSF56112">
    <property type="entry name" value="Protein kinase-like (PK-like)"/>
    <property type="match status" value="1"/>
</dbReference>
<dbReference type="AlphaFoldDB" id="A0AAE0VNU4"/>
<dbReference type="GO" id="GO:0004672">
    <property type="term" value="F:protein kinase activity"/>
    <property type="evidence" value="ECO:0007669"/>
    <property type="project" value="InterPro"/>
</dbReference>
<comment type="caution">
    <text evidence="2">The sequence shown here is derived from an EMBL/GenBank/DDBJ whole genome shotgun (WGS) entry which is preliminary data.</text>
</comment>
<name>A0AAE0VNU4_9BIVA</name>
<dbReference type="EMBL" id="JAEAOA010000425">
    <property type="protein sequence ID" value="KAK3584506.1"/>
    <property type="molecule type" value="Genomic_DNA"/>
</dbReference>
<accession>A0AAE0VNU4</accession>
<feature type="domain" description="Protein kinase" evidence="1">
    <location>
        <begin position="1"/>
        <end position="93"/>
    </location>
</feature>
<reference evidence="2" key="1">
    <citation type="journal article" date="2021" name="Genome Biol. Evol.">
        <title>A High-Quality Reference Genome for a Parasitic Bivalve with Doubly Uniparental Inheritance (Bivalvia: Unionida).</title>
        <authorList>
            <person name="Smith C.H."/>
        </authorList>
    </citation>
    <scope>NUCLEOTIDE SEQUENCE</scope>
    <source>
        <strain evidence="2">CHS0354</strain>
    </source>
</reference>
<dbReference type="InterPro" id="IPR000719">
    <property type="entry name" value="Prot_kinase_dom"/>
</dbReference>
<proteinExistence type="predicted"/>